<accession>A0A4U0UJJ9</accession>
<feature type="compositionally biased region" description="Basic and acidic residues" evidence="1">
    <location>
        <begin position="465"/>
        <end position="485"/>
    </location>
</feature>
<evidence type="ECO:0000313" key="4">
    <source>
        <dbReference type="Proteomes" id="UP000310066"/>
    </source>
</evidence>
<evidence type="ECO:0000256" key="1">
    <source>
        <dbReference type="SAM" id="MobiDB-lite"/>
    </source>
</evidence>
<sequence length="919" mass="96428">MLRHFLHSLWSAARALVEYLDAETLSACDEDFSAPGGWSLGMTRVAEQTPPADEETAGDDLSPPPTTNGAQVDTPLPPTTTPSPPETAPLAEPPQATTPSLPPPPPPSPAPAPSLRLLTIRLDVPETPASRVPRNAIAFAAVYRKQAAVYSRGVRCVAPTGSAGRCIIAALRSATASRGISRRQRMMGAAVASPTMFAARVVKDRGGLPRRPRVLGEQRPLEAVVEDLFAPFANLRLERCALPLDRCFGGEMGVGLSMGGTGVDAALLVEQERPVYQPPKPSQPAEAPVSPVLTPSTITAGPETASKTGLDEVVPSFEVKHLEPGSVVVEASGKTGLDEVVPSSEVEHLEPGNIVAEACEQEGGAESAAGSGGSDPVPVVPSPVTQEEAAPPAREATPPPAAVVTPVCVPFEHVAGESAMVVQSAPVGSKELVESVSTGGEAGEGGDGGEMEMTWVSGDPSALLSDDHAPRVGGDDGEDGSRARDGDEEIGSQVVMGEGDGSRAQDGDEEIGGQVGGGDGEDGSRAHDGDKEIGSQVGGEEVEMEEPTGMEVEESRQDAEMEEGDGEMNDAEKKMIAKLEEVWSDEEGEEMPDADAGTFGASNGDSAPASAEGVAEPAGDQDVGDGMLPYDEFMDFDDADLYSEPATQDNAAPAAFVSTPEDEVRESVQSESVDAEGEEEDLYSASPRPKHALPAVEFISSTTTAAPPPPAAALPGWGLPGLFMPSPGRADSVLPRNAPAEDVAANTAAPSPVPAAETAPAAPSRLLLWKPQPFRCSPSEKSRLYPTKTWKPLEDPALKIGLIRSTMLTWSRCNATFLEQMVKKQKSMEYEHDFENVVDWDAVAIEAGFVAERCRQLTAFAENNRVDPGIGARCYNFSLTMDESADVLANLRHMDFWSDLDGAVSDWGDMASLWGPDDD</sequence>
<organism evidence="3 4">
    <name type="scientific">Friedmanniomyces endolithicus</name>
    <dbReference type="NCBI Taxonomy" id="329885"/>
    <lineage>
        <taxon>Eukaryota</taxon>
        <taxon>Fungi</taxon>
        <taxon>Dikarya</taxon>
        <taxon>Ascomycota</taxon>
        <taxon>Pezizomycotina</taxon>
        <taxon>Dothideomycetes</taxon>
        <taxon>Dothideomycetidae</taxon>
        <taxon>Mycosphaerellales</taxon>
        <taxon>Teratosphaeriaceae</taxon>
        <taxon>Friedmanniomyces</taxon>
    </lineage>
</organism>
<feature type="region of interest" description="Disordered" evidence="1">
    <location>
        <begin position="361"/>
        <end position="399"/>
    </location>
</feature>
<feature type="region of interest" description="Disordered" evidence="1">
    <location>
        <begin position="585"/>
        <end position="632"/>
    </location>
</feature>
<dbReference type="Proteomes" id="UP000310066">
    <property type="component" value="Unassembled WGS sequence"/>
</dbReference>
<dbReference type="AlphaFoldDB" id="A0A4U0UJJ9"/>
<feature type="compositionally biased region" description="Acidic residues" evidence="1">
    <location>
        <begin position="673"/>
        <end position="682"/>
    </location>
</feature>
<feature type="signal peptide" evidence="2">
    <location>
        <begin position="1"/>
        <end position="22"/>
    </location>
</feature>
<dbReference type="STRING" id="329885.A0A4U0UJJ9"/>
<feature type="region of interest" description="Disordered" evidence="1">
    <location>
        <begin position="47"/>
        <end position="114"/>
    </location>
</feature>
<dbReference type="OrthoDB" id="3911779at2759"/>
<comment type="caution">
    <text evidence="3">The sequence shown here is derived from an EMBL/GenBank/DDBJ whole genome shotgun (WGS) entry which is preliminary data.</text>
</comment>
<reference evidence="3 4" key="1">
    <citation type="submission" date="2017-03" db="EMBL/GenBank/DDBJ databases">
        <title>Genomes of endolithic fungi from Antarctica.</title>
        <authorList>
            <person name="Coleine C."/>
            <person name="Masonjones S."/>
            <person name="Stajich J.E."/>
        </authorList>
    </citation>
    <scope>NUCLEOTIDE SEQUENCE [LARGE SCALE GENOMIC DNA]</scope>
    <source>
        <strain evidence="3 4">CCFEE 5311</strain>
    </source>
</reference>
<feature type="compositionally biased region" description="Low complexity" evidence="1">
    <location>
        <begin position="88"/>
        <end position="99"/>
    </location>
</feature>
<feature type="compositionally biased region" description="Pro residues" evidence="1">
    <location>
        <begin position="100"/>
        <end position="112"/>
    </location>
</feature>
<feature type="chain" id="PRO_5020655604" evidence="2">
    <location>
        <begin position="23"/>
        <end position="919"/>
    </location>
</feature>
<proteinExistence type="predicted"/>
<name>A0A4U0UJJ9_9PEZI</name>
<feature type="compositionally biased region" description="Acidic residues" evidence="1">
    <location>
        <begin position="540"/>
        <end position="552"/>
    </location>
</feature>
<gene>
    <name evidence="3" type="ORF">B0A54_12943</name>
</gene>
<keyword evidence="2" id="KW-0732">Signal</keyword>
<feature type="region of interest" description="Disordered" evidence="1">
    <location>
        <begin position="651"/>
        <end position="686"/>
    </location>
</feature>
<feature type="compositionally biased region" description="Pro residues" evidence="1">
    <location>
        <begin position="75"/>
        <end position="87"/>
    </location>
</feature>
<feature type="region of interest" description="Disordered" evidence="1">
    <location>
        <begin position="433"/>
        <end position="568"/>
    </location>
</feature>
<evidence type="ECO:0000256" key="2">
    <source>
        <dbReference type="SAM" id="SignalP"/>
    </source>
</evidence>
<protein>
    <submittedName>
        <fullName evidence="3">Uncharacterized protein</fullName>
    </submittedName>
</protein>
<evidence type="ECO:0000313" key="3">
    <source>
        <dbReference type="EMBL" id="TKA35774.1"/>
    </source>
</evidence>
<feature type="region of interest" description="Disordered" evidence="1">
    <location>
        <begin position="275"/>
        <end position="307"/>
    </location>
</feature>
<dbReference type="EMBL" id="NAJP01000066">
    <property type="protein sequence ID" value="TKA35774.1"/>
    <property type="molecule type" value="Genomic_DNA"/>
</dbReference>
<feature type="compositionally biased region" description="Basic and acidic residues" evidence="1">
    <location>
        <begin position="522"/>
        <end position="533"/>
    </location>
</feature>